<dbReference type="EMBL" id="WIXE01004415">
    <property type="protein sequence ID" value="KAK5983063.1"/>
    <property type="molecule type" value="Genomic_DNA"/>
</dbReference>
<comment type="caution">
    <text evidence="1">The sequence shown here is derived from an EMBL/GenBank/DDBJ whole genome shotgun (WGS) entry which is preliminary data.</text>
</comment>
<dbReference type="Proteomes" id="UP001331761">
    <property type="component" value="Unassembled WGS sequence"/>
</dbReference>
<reference evidence="1 2" key="1">
    <citation type="submission" date="2019-10" db="EMBL/GenBank/DDBJ databases">
        <title>Assembly and Annotation for the nematode Trichostrongylus colubriformis.</title>
        <authorList>
            <person name="Martin J."/>
        </authorList>
    </citation>
    <scope>NUCLEOTIDE SEQUENCE [LARGE SCALE GENOMIC DNA]</scope>
    <source>
        <strain evidence="1">G859</strain>
        <tissue evidence="1">Whole worm</tissue>
    </source>
</reference>
<proteinExistence type="predicted"/>
<keyword evidence="2" id="KW-1185">Reference proteome</keyword>
<dbReference type="AlphaFoldDB" id="A0AAN8GD61"/>
<protein>
    <submittedName>
        <fullName evidence="1">Uncharacterized protein</fullName>
    </submittedName>
</protein>
<organism evidence="1 2">
    <name type="scientific">Trichostrongylus colubriformis</name>
    <name type="common">Black scour worm</name>
    <dbReference type="NCBI Taxonomy" id="6319"/>
    <lineage>
        <taxon>Eukaryota</taxon>
        <taxon>Metazoa</taxon>
        <taxon>Ecdysozoa</taxon>
        <taxon>Nematoda</taxon>
        <taxon>Chromadorea</taxon>
        <taxon>Rhabditida</taxon>
        <taxon>Rhabditina</taxon>
        <taxon>Rhabditomorpha</taxon>
        <taxon>Strongyloidea</taxon>
        <taxon>Trichostrongylidae</taxon>
        <taxon>Trichostrongylus</taxon>
    </lineage>
</organism>
<accession>A0AAN8GD61</accession>
<name>A0AAN8GD61_TRICO</name>
<gene>
    <name evidence="1" type="ORF">GCK32_011785</name>
</gene>
<evidence type="ECO:0000313" key="2">
    <source>
        <dbReference type="Proteomes" id="UP001331761"/>
    </source>
</evidence>
<evidence type="ECO:0000313" key="1">
    <source>
        <dbReference type="EMBL" id="KAK5983063.1"/>
    </source>
</evidence>
<feature type="non-terminal residue" evidence="1">
    <location>
        <position position="153"/>
    </location>
</feature>
<sequence length="153" mass="17952">MNRRKVKILLYNDMILICKVRDIQSTNTMERMNSRASFSSRMTSKKHFKYFAHLLIPHVREINRVKLSHYEGVVNDRLEPQDALPIHCWTIRDASGDVSWFVEASNKEEMLDFVEEVHKKIFMDFGRDVSWPGIAIDEFPSSSVRDAVVKHIK</sequence>